<evidence type="ECO:0000313" key="3">
    <source>
        <dbReference type="Proteomes" id="UP000444721"/>
    </source>
</evidence>
<name>A0A6A5BSS8_NAEFO</name>
<dbReference type="OMA" id="IQNERFH"/>
<dbReference type="VEuPathDB" id="AmoebaDB:NfTy_084200"/>
<protein>
    <submittedName>
        <fullName evidence="2">Uncharacterized protein</fullName>
    </submittedName>
</protein>
<feature type="coiled-coil region" evidence="1">
    <location>
        <begin position="234"/>
        <end position="265"/>
    </location>
</feature>
<dbReference type="VEuPathDB" id="AmoebaDB:FDP41_004344"/>
<dbReference type="EMBL" id="VFQX01000037">
    <property type="protein sequence ID" value="KAF0976445.1"/>
    <property type="molecule type" value="Genomic_DNA"/>
</dbReference>
<organism evidence="2 3">
    <name type="scientific">Naegleria fowleri</name>
    <name type="common">Brain eating amoeba</name>
    <dbReference type="NCBI Taxonomy" id="5763"/>
    <lineage>
        <taxon>Eukaryota</taxon>
        <taxon>Discoba</taxon>
        <taxon>Heterolobosea</taxon>
        <taxon>Tetramitia</taxon>
        <taxon>Eutetramitia</taxon>
        <taxon>Vahlkampfiidae</taxon>
        <taxon>Naegleria</taxon>
    </lineage>
</organism>
<dbReference type="InterPro" id="IPR019311">
    <property type="entry name" value="Fy-3"/>
</dbReference>
<gene>
    <name evidence="2" type="ORF">FDP41_004344</name>
</gene>
<dbReference type="PANTHER" id="PTHR16525:SF0">
    <property type="entry name" value="PROTEIN C12ORF4"/>
    <property type="match status" value="1"/>
</dbReference>
<sequence>MTSELADEEELIRSTFPVLINDEEEQQQYMEISYRYSERGHIVHTLDLKWYSHLSLFDFVEQTCCNEYKLPLYLKDSLTFQLLELIRERKIIKNDQIVDEFYYEDDDLEDDDLEDDDDHSELAMKKESHNDMERQQEHVEEKLNIHHNDHVHPNALLGDHDDIMETISPLPIQDTSKFYRLFHSSYVNQIYLVKIANDLRCAYQDKIKSRETEISEIQKVHRDGMEQKMTMERNDQLQVMVLEHIKQLEQLEEKWNEELRELYKEMITAFWKFVSDLDKEDVISNRSKTKANLVKSKEDLLFPGFRLMEPRGKQFELLLRNELQGEKYSIQNASNKFEHLSSFIRKFSIRFKKKRNSPKTTTSQDPWTVLETFDAIDSPQPMSMMTEKHGNVTTSSEQEATRKKLNEIKRMMKRIFRDGRTLTDIPRLIQNERFHCISIYKKIERIYLENDDLYSPYDDSYVFIEDDADSELYKDDSTRRLCGRVFIIYTADMSDCICRNFKKDEEERDCEEDYILFKARQTYNLYQSRLSALVVNCCIQKSSIVENDQALHQEANAASLMSYKQYYSPTLTWAMRDMERILFEANHAQGPDFHFPSFDEQIRQVRENIQSCATSSGYDGSGNDHETTPKLGDYFITKHSNLSYANLIFHLVSQSDYTSSSSSNNLENTNEQEYEQIMNGYSKIMDDCKEMGMRNLAIQVPLSVTFKHPKLGGNLPNGDTIIMQIRDLLRMYLTKQKEHGAWFLPNLFIYCPKNPKHSSGDFQCQCHYMLMQETDNILHYSSESHGEESYNENEDLHKYMVEPFYKSFLNSNVQLPPAWIKL</sequence>
<evidence type="ECO:0000313" key="2">
    <source>
        <dbReference type="EMBL" id="KAF0976445.1"/>
    </source>
</evidence>
<dbReference type="OrthoDB" id="415359at2759"/>
<reference evidence="2 3" key="1">
    <citation type="journal article" date="2019" name="Sci. Rep.">
        <title>Nanopore sequencing improves the draft genome of the human pathogenic amoeba Naegleria fowleri.</title>
        <authorList>
            <person name="Liechti N."/>
            <person name="Schurch N."/>
            <person name="Bruggmann R."/>
            <person name="Wittwer M."/>
        </authorList>
    </citation>
    <scope>NUCLEOTIDE SEQUENCE [LARGE SCALE GENOMIC DNA]</scope>
    <source>
        <strain evidence="2 3">ATCC 30894</strain>
    </source>
</reference>
<keyword evidence="3" id="KW-1185">Reference proteome</keyword>
<comment type="caution">
    <text evidence="2">The sequence shown here is derived from an EMBL/GenBank/DDBJ whole genome shotgun (WGS) entry which is preliminary data.</text>
</comment>
<dbReference type="GeneID" id="68111562"/>
<evidence type="ECO:0000256" key="1">
    <source>
        <dbReference type="SAM" id="Coils"/>
    </source>
</evidence>
<proteinExistence type="predicted"/>
<accession>A0A6A5BSS8</accession>
<dbReference type="VEuPathDB" id="AmoebaDB:NF0066420"/>
<keyword evidence="1" id="KW-0175">Coiled coil</keyword>
<dbReference type="AlphaFoldDB" id="A0A6A5BSS8"/>
<dbReference type="GO" id="GO:0005737">
    <property type="term" value="C:cytoplasm"/>
    <property type="evidence" value="ECO:0007669"/>
    <property type="project" value="TreeGrafter"/>
</dbReference>
<dbReference type="Pfam" id="PF10154">
    <property type="entry name" value="Fy-3"/>
    <property type="match status" value="1"/>
</dbReference>
<dbReference type="PANTHER" id="PTHR16525">
    <property type="entry name" value="PROTEIN C12ORF4"/>
    <property type="match status" value="1"/>
</dbReference>
<dbReference type="Proteomes" id="UP000444721">
    <property type="component" value="Unassembled WGS sequence"/>
</dbReference>
<dbReference type="RefSeq" id="XP_044561158.1">
    <property type="nucleotide sequence ID" value="XM_044707748.1"/>
</dbReference>